<evidence type="ECO:0000259" key="1">
    <source>
        <dbReference type="Pfam" id="PF13456"/>
    </source>
</evidence>
<dbReference type="GO" id="GO:0004523">
    <property type="term" value="F:RNA-DNA hybrid ribonuclease activity"/>
    <property type="evidence" value="ECO:0007669"/>
    <property type="project" value="InterPro"/>
</dbReference>
<protein>
    <recommendedName>
        <fullName evidence="1">RNase H type-1 domain-containing protein</fullName>
    </recommendedName>
</protein>
<dbReference type="AlphaFoldDB" id="A0AAE0DWL9"/>
<name>A0AAE0DWL9_9ROSI</name>
<dbReference type="CDD" id="cd06222">
    <property type="entry name" value="RNase_H_like"/>
    <property type="match status" value="1"/>
</dbReference>
<dbReference type="Gene3D" id="3.30.420.10">
    <property type="entry name" value="Ribonuclease H-like superfamily/Ribonuclease H"/>
    <property type="match status" value="1"/>
</dbReference>
<dbReference type="InterPro" id="IPR002156">
    <property type="entry name" value="RNaseH_domain"/>
</dbReference>
<evidence type="ECO:0000313" key="2">
    <source>
        <dbReference type="EMBL" id="KAK3193591.1"/>
    </source>
</evidence>
<dbReference type="PANTHER" id="PTHR47074">
    <property type="entry name" value="BNAC02G40300D PROTEIN"/>
    <property type="match status" value="1"/>
</dbReference>
<dbReference type="Pfam" id="PF13456">
    <property type="entry name" value="RVT_3"/>
    <property type="match status" value="1"/>
</dbReference>
<comment type="caution">
    <text evidence="2">The sequence shown here is derived from an EMBL/GenBank/DDBJ whole genome shotgun (WGS) entry which is preliminary data.</text>
</comment>
<sequence>MGLVVRNHLGLVMATSAQRMVASDSPQAAEAITVLRGIELAIDTGLVSAVIESDALGVVNQIKSRGPNASDIGIVVDDIVSRFSVLAGRSVDHVSRKANFVAHTLSRMALTIAEDRYWMEDYPPCVEKFIHEDYLD</sequence>
<evidence type="ECO:0000313" key="3">
    <source>
        <dbReference type="Proteomes" id="UP001281410"/>
    </source>
</evidence>
<dbReference type="Proteomes" id="UP001281410">
    <property type="component" value="Unassembled WGS sequence"/>
</dbReference>
<dbReference type="EMBL" id="JANJYJ010000008">
    <property type="protein sequence ID" value="KAK3193591.1"/>
    <property type="molecule type" value="Genomic_DNA"/>
</dbReference>
<dbReference type="InterPro" id="IPR044730">
    <property type="entry name" value="RNase_H-like_dom_plant"/>
</dbReference>
<keyword evidence="3" id="KW-1185">Reference proteome</keyword>
<dbReference type="PANTHER" id="PTHR47074:SF48">
    <property type="entry name" value="POLYNUCLEOTIDYL TRANSFERASE, RIBONUCLEASE H-LIKE SUPERFAMILY PROTEIN"/>
    <property type="match status" value="1"/>
</dbReference>
<reference evidence="2" key="1">
    <citation type="journal article" date="2023" name="Plant J.">
        <title>Genome sequences and population genomics provide insights into the demographic history, inbreeding, and mutation load of two 'living fossil' tree species of Dipteronia.</title>
        <authorList>
            <person name="Feng Y."/>
            <person name="Comes H.P."/>
            <person name="Chen J."/>
            <person name="Zhu S."/>
            <person name="Lu R."/>
            <person name="Zhang X."/>
            <person name="Li P."/>
            <person name="Qiu J."/>
            <person name="Olsen K.M."/>
            <person name="Qiu Y."/>
        </authorList>
    </citation>
    <scope>NUCLEOTIDE SEQUENCE</scope>
    <source>
        <strain evidence="2">NBL</strain>
    </source>
</reference>
<dbReference type="GO" id="GO:0003676">
    <property type="term" value="F:nucleic acid binding"/>
    <property type="evidence" value="ECO:0007669"/>
    <property type="project" value="InterPro"/>
</dbReference>
<dbReference type="InterPro" id="IPR052929">
    <property type="entry name" value="RNase_H-like_EbsB-rel"/>
</dbReference>
<organism evidence="2 3">
    <name type="scientific">Dipteronia sinensis</name>
    <dbReference type="NCBI Taxonomy" id="43782"/>
    <lineage>
        <taxon>Eukaryota</taxon>
        <taxon>Viridiplantae</taxon>
        <taxon>Streptophyta</taxon>
        <taxon>Embryophyta</taxon>
        <taxon>Tracheophyta</taxon>
        <taxon>Spermatophyta</taxon>
        <taxon>Magnoliopsida</taxon>
        <taxon>eudicotyledons</taxon>
        <taxon>Gunneridae</taxon>
        <taxon>Pentapetalae</taxon>
        <taxon>rosids</taxon>
        <taxon>malvids</taxon>
        <taxon>Sapindales</taxon>
        <taxon>Sapindaceae</taxon>
        <taxon>Hippocastanoideae</taxon>
        <taxon>Acereae</taxon>
        <taxon>Dipteronia</taxon>
    </lineage>
</organism>
<proteinExistence type="predicted"/>
<dbReference type="InterPro" id="IPR036397">
    <property type="entry name" value="RNaseH_sf"/>
</dbReference>
<feature type="domain" description="RNase H type-1" evidence="1">
    <location>
        <begin position="2"/>
        <end position="109"/>
    </location>
</feature>
<gene>
    <name evidence="2" type="ORF">Dsin_024901</name>
</gene>
<accession>A0AAE0DWL9</accession>